<dbReference type="GO" id="GO:0003899">
    <property type="term" value="F:DNA-directed RNA polymerase activity"/>
    <property type="evidence" value="ECO:0007669"/>
    <property type="project" value="InterPro"/>
</dbReference>
<comment type="caution">
    <text evidence="2">The sequence shown here is derived from an EMBL/GenBank/DDBJ whole genome shotgun (WGS) entry which is preliminary data.</text>
</comment>
<evidence type="ECO:0000313" key="2">
    <source>
        <dbReference type="EMBL" id="PIZ47180.1"/>
    </source>
</evidence>
<reference evidence="3" key="1">
    <citation type="submission" date="2017-09" db="EMBL/GenBank/DDBJ databases">
        <title>Depth-based differentiation of microbial function through sediment-hosted aquifers and enrichment of novel symbionts in the deep terrestrial subsurface.</title>
        <authorList>
            <person name="Probst A.J."/>
            <person name="Ladd B."/>
            <person name="Jarett J.K."/>
            <person name="Geller-Mcgrath D.E."/>
            <person name="Sieber C.M.K."/>
            <person name="Emerson J.B."/>
            <person name="Anantharaman K."/>
            <person name="Thomas B.C."/>
            <person name="Malmstrom R."/>
            <person name="Stieglmeier M."/>
            <person name="Klingl A."/>
            <person name="Woyke T."/>
            <person name="Ryan C.M."/>
            <person name="Banfield J.F."/>
        </authorList>
    </citation>
    <scope>NUCLEOTIDE SEQUENCE [LARGE SCALE GENOMIC DNA]</scope>
</reference>
<dbReference type="AlphaFoldDB" id="A0A2M7TKA0"/>
<dbReference type="GO" id="GO:0006351">
    <property type="term" value="P:DNA-templated transcription"/>
    <property type="evidence" value="ECO:0007669"/>
    <property type="project" value="InterPro"/>
</dbReference>
<sequence length="49" mass="5398">LPTRVLNTLKKSGYETISDLKNAGEDGLKNIKNIGPKTVQMVLDKVNNE</sequence>
<accession>A0A2M7TKA0</accession>
<feature type="domain" description="RNA polymerase alpha subunit C-terminal" evidence="1">
    <location>
        <begin position="1"/>
        <end position="47"/>
    </location>
</feature>
<evidence type="ECO:0000313" key="3">
    <source>
        <dbReference type="Proteomes" id="UP000228920"/>
    </source>
</evidence>
<proteinExistence type="predicted"/>
<evidence type="ECO:0000259" key="1">
    <source>
        <dbReference type="Pfam" id="PF03118"/>
    </source>
</evidence>
<name>A0A2M7TKA0_UNCKA</name>
<dbReference type="GO" id="GO:0003677">
    <property type="term" value="F:DNA binding"/>
    <property type="evidence" value="ECO:0007669"/>
    <property type="project" value="InterPro"/>
</dbReference>
<keyword evidence="2" id="KW-0804">Transcription</keyword>
<dbReference type="InterPro" id="IPR011260">
    <property type="entry name" value="RNAP_asu_C"/>
</dbReference>
<dbReference type="Proteomes" id="UP000228920">
    <property type="component" value="Unassembled WGS sequence"/>
</dbReference>
<dbReference type="GO" id="GO:0000428">
    <property type="term" value="C:DNA-directed RNA polymerase complex"/>
    <property type="evidence" value="ECO:0007669"/>
    <property type="project" value="UniProtKB-KW"/>
</dbReference>
<dbReference type="EMBL" id="PFNL01000062">
    <property type="protein sequence ID" value="PIZ47180.1"/>
    <property type="molecule type" value="Genomic_DNA"/>
</dbReference>
<feature type="non-terminal residue" evidence="2">
    <location>
        <position position="1"/>
    </location>
</feature>
<dbReference type="SUPFAM" id="SSF47789">
    <property type="entry name" value="C-terminal domain of RNA polymerase alpha subunit"/>
    <property type="match status" value="1"/>
</dbReference>
<organism evidence="2 3">
    <name type="scientific">candidate division WWE3 bacterium CG_4_10_14_0_2_um_filter_41_14</name>
    <dbReference type="NCBI Taxonomy" id="1975072"/>
    <lineage>
        <taxon>Bacteria</taxon>
        <taxon>Katanobacteria</taxon>
    </lineage>
</organism>
<gene>
    <name evidence="2" type="ORF">COY32_02135</name>
</gene>
<keyword evidence="2" id="KW-0240">DNA-directed RNA polymerase</keyword>
<protein>
    <submittedName>
        <fullName evidence="2">DNA-directed RNA polymerase subunit alpha</fullName>
    </submittedName>
</protein>
<dbReference type="Pfam" id="PF03118">
    <property type="entry name" value="RNA_pol_A_CTD"/>
    <property type="match status" value="1"/>
</dbReference>
<dbReference type="Gene3D" id="1.10.150.20">
    <property type="entry name" value="5' to 3' exonuclease, C-terminal subdomain"/>
    <property type="match status" value="1"/>
</dbReference>